<keyword evidence="1" id="KW-0131">Cell cycle</keyword>
<dbReference type="EMBL" id="LJHD01000220">
    <property type="protein sequence ID" value="ONI41403.1"/>
    <property type="molecule type" value="Genomic_DNA"/>
</dbReference>
<reference evidence="1" key="1">
    <citation type="submission" date="2016-08" db="EMBL/GenBank/DDBJ databases">
        <authorList>
            <person name="Ngugi D.K."/>
            <person name="Miyake S."/>
            <person name="Stingl U."/>
        </authorList>
    </citation>
    <scope>NUCLEOTIDE SEQUENCE</scope>
    <source>
        <strain evidence="1">SCG-D08WGA-EpuloA1</strain>
    </source>
</reference>
<sequence>MSKKAWIYNLVLCIVGSMIIGLILTNNHVELQVPYQEFNQLVEENKIAQVTLNDGQYIEYLLIGNDEIIYKTENPRSDNLKENLLLKGIKVEERSATITLQLAQSMMGILLFVGVFFFVFKQISNGQKDKIGFSVEAVSTENIKVSFSNIAGNVEAKEQVQDIIDFIQTPEKYNKVGARMPKGLIFYGPPGTGKTMMAKALAKEANVPFFSVNGSDFMQMYVGVGASRIRDLFNEARKNEKAVIFIDEIDAIGKKRSQFAESGNNEKDQTLNALLTEMSGFNDEEGIVVIAATNRLELLDEALLRPGRFDRHIQIGYPDKKARKSIFNSYIKNKPVDADVDVDKLSEDTIYFTGAMIESLVNEAAIEAAKTFSPALTVEHFEKAYYTVIAGAEKKDRSNITKEDKEITAYHEAGHTVVTSLIAPENKITKVTIIPSTKGLGGFSMNIPAERMYQSKKEILTQIKILLAGRIAEEIQFGNDHITTGAGNDIEKATTYIKDFVGKYGMDDSIGLLNLELLEEKGEITKIAKKMIQDLYEETKRLLIENKNCLDAIANGLLTQETLNEEEIRQTMNEVTSPVKGLQ</sequence>
<organism evidence="1 2">
    <name type="scientific">Candidatus Epulonipiscium fishelsonii</name>
    <dbReference type="NCBI Taxonomy" id="77094"/>
    <lineage>
        <taxon>Bacteria</taxon>
        <taxon>Bacillati</taxon>
        <taxon>Bacillota</taxon>
        <taxon>Clostridia</taxon>
        <taxon>Lachnospirales</taxon>
        <taxon>Lachnospiraceae</taxon>
        <taxon>Candidatus Epulonipiscium</taxon>
    </lineage>
</organism>
<keyword evidence="1" id="KW-0132">Cell division</keyword>
<keyword evidence="2" id="KW-1185">Reference proteome</keyword>
<name>A0ACC8XEA6_9FIRM</name>
<evidence type="ECO:0000313" key="2">
    <source>
        <dbReference type="Proteomes" id="UP000188637"/>
    </source>
</evidence>
<comment type="caution">
    <text evidence="1">The sequence shown here is derived from an EMBL/GenBank/DDBJ whole genome shotgun (WGS) entry which is preliminary data.</text>
</comment>
<accession>A0ACC8XEA6</accession>
<proteinExistence type="predicted"/>
<gene>
    <name evidence="1" type="ORF">AN640_08100</name>
</gene>
<protein>
    <submittedName>
        <fullName evidence="1">Cell division protein FtsH</fullName>
    </submittedName>
</protein>
<dbReference type="Proteomes" id="UP000188637">
    <property type="component" value="Unassembled WGS sequence"/>
</dbReference>
<evidence type="ECO:0000313" key="1">
    <source>
        <dbReference type="EMBL" id="ONI41403.1"/>
    </source>
</evidence>